<dbReference type="AlphaFoldDB" id="A0A2V5JIS3"/>
<evidence type="ECO:0000313" key="3">
    <source>
        <dbReference type="Proteomes" id="UP000247980"/>
    </source>
</evidence>
<dbReference type="Pfam" id="PF11855">
    <property type="entry name" value="DUF3375"/>
    <property type="match status" value="1"/>
</dbReference>
<dbReference type="OrthoDB" id="138803at2"/>
<sequence>MHLAVSRGVAASLHRPVRPVVSESVIVTIFPFGLLECRCNRITTPRDLFVRKGTIHAVKQSEIPRNQTQRCVAFKAAARPGSNASLSPPASTIEIAASPAIRSTVVDYFSINSLRENHAGWSLLRAQNAPLALTFFMTAFTDPNQRNLGRQDLIDILDDVLFSLRDSLGEDKFPRSAGEYLDDWAEPDKAWLRKFYADNRDEPVYDLTAATEDVIRWVESLRGRDFVPTQSRLSSIFNLLKTLVHGSETDPEARLAELQRQRDEIDAQMEQIRSGEIPVMTGPEAVDHFHQLTTQAKDLLSDFREVEANFRKLDRNLREQISMWEGGQGDLLESIFSSQQDISGSLQGRTFQGFWDYLMSPQLRSELHELLERATQIEALSTQDGLQQITTMQNDWLPAVEQTQSTVRQLSAQIRRLLDDKVFLENKRIMALIRNIESGAVAVRGTPPTGVFAELAGHDVPVALPFERPLYEPSRQVAIDDTVSVAEDLDVDANALFDQFYVDTHRLESNIDSVLADAEQATLADVTDAFPLSQGLAEIVSYFQLATESPSAVIDADSAQTLSWTLPDGSLREATVEKIIFVRPS</sequence>
<proteinExistence type="predicted"/>
<feature type="coiled-coil region" evidence="1">
    <location>
        <begin position="400"/>
        <end position="427"/>
    </location>
</feature>
<name>A0A2V5JIS3_9MICC</name>
<gene>
    <name evidence="2" type="ORF">CVS30_01270</name>
</gene>
<evidence type="ECO:0000256" key="1">
    <source>
        <dbReference type="SAM" id="Coils"/>
    </source>
</evidence>
<evidence type="ECO:0000313" key="2">
    <source>
        <dbReference type="EMBL" id="PYI40177.1"/>
    </source>
</evidence>
<accession>A0A2V5JIS3</accession>
<keyword evidence="3" id="KW-1185">Reference proteome</keyword>
<protein>
    <submittedName>
        <fullName evidence="2">DUF3375 domain-containing protein</fullName>
    </submittedName>
</protein>
<dbReference type="EMBL" id="QJVC01000001">
    <property type="protein sequence ID" value="PYI40177.1"/>
    <property type="molecule type" value="Genomic_DNA"/>
</dbReference>
<comment type="caution">
    <text evidence="2">The sequence shown here is derived from an EMBL/GenBank/DDBJ whole genome shotgun (WGS) entry which is preliminary data.</text>
</comment>
<keyword evidence="1" id="KW-0175">Coiled coil</keyword>
<reference evidence="2 3" key="1">
    <citation type="submission" date="2018-05" db="EMBL/GenBank/DDBJ databases">
        <title>Genetic diversity of glacier-inhabiting Cryobacterium bacteria in China and description of Cryobacterium mengkeensis sp. nov. and Arthrobacter glacialis sp. nov.</title>
        <authorList>
            <person name="Liu Q."/>
            <person name="Xin Y.-H."/>
        </authorList>
    </citation>
    <scope>NUCLEOTIDE SEQUENCE [LARGE SCALE GENOMIC DNA]</scope>
    <source>
        <strain evidence="2 3">B7</strain>
    </source>
</reference>
<organism evidence="2 3">
    <name type="scientific">Arthrobacter psychrolactophilus</name>
    <dbReference type="NCBI Taxonomy" id="92442"/>
    <lineage>
        <taxon>Bacteria</taxon>
        <taxon>Bacillati</taxon>
        <taxon>Actinomycetota</taxon>
        <taxon>Actinomycetes</taxon>
        <taxon>Micrococcales</taxon>
        <taxon>Micrococcaceae</taxon>
        <taxon>Arthrobacter</taxon>
    </lineage>
</organism>
<dbReference type="InterPro" id="IPR021804">
    <property type="entry name" value="DUF3375"/>
</dbReference>
<feature type="coiled-coil region" evidence="1">
    <location>
        <begin position="255"/>
        <end position="316"/>
    </location>
</feature>
<dbReference type="Proteomes" id="UP000247980">
    <property type="component" value="Unassembled WGS sequence"/>
</dbReference>